<dbReference type="PANTHER" id="PTHR11360:SF234">
    <property type="entry name" value="MFS-TYPE TRANSPORTER DBAD-RELATED"/>
    <property type="match status" value="1"/>
</dbReference>
<dbReference type="PANTHER" id="PTHR11360">
    <property type="entry name" value="MONOCARBOXYLATE TRANSPORTER"/>
    <property type="match status" value="1"/>
</dbReference>
<feature type="transmembrane region" description="Helical" evidence="4">
    <location>
        <begin position="109"/>
        <end position="128"/>
    </location>
</feature>
<feature type="transmembrane region" description="Helical" evidence="4">
    <location>
        <begin position="42"/>
        <end position="63"/>
    </location>
</feature>
<dbReference type="RefSeq" id="XP_041557430.1">
    <property type="nucleotide sequence ID" value="XM_041704890.1"/>
</dbReference>
<feature type="transmembrane region" description="Helical" evidence="4">
    <location>
        <begin position="334"/>
        <end position="359"/>
    </location>
</feature>
<dbReference type="AlphaFoldDB" id="A0A7R7XPB8"/>
<reference evidence="6" key="1">
    <citation type="submission" date="2021-01" db="EMBL/GenBank/DDBJ databases">
        <authorList>
            <consortium name="Aspergillus puulaauensis MK2 genome sequencing consortium"/>
            <person name="Kazuki M."/>
            <person name="Futagami T."/>
        </authorList>
    </citation>
    <scope>NUCLEOTIDE SEQUENCE</scope>
    <source>
        <strain evidence="6">MK2</strain>
    </source>
</reference>
<feature type="region of interest" description="Disordered" evidence="3">
    <location>
        <begin position="1"/>
        <end position="31"/>
    </location>
</feature>
<comment type="similarity">
    <text evidence="2">Belongs to the major facilitator superfamily. Monocarboxylate porter (TC 2.A.1.13) family.</text>
</comment>
<accession>A0A7R7XPB8</accession>
<protein>
    <recommendedName>
        <fullName evidence="5">Major facilitator superfamily (MFS) profile domain-containing protein</fullName>
    </recommendedName>
</protein>
<dbReference type="InterPro" id="IPR050327">
    <property type="entry name" value="Proton-linked_MCT"/>
</dbReference>
<name>A0A7R7XPB8_9EURO</name>
<evidence type="ECO:0000313" key="6">
    <source>
        <dbReference type="EMBL" id="BCS25236.1"/>
    </source>
</evidence>
<dbReference type="PROSITE" id="PS50850">
    <property type="entry name" value="MFS"/>
    <property type="match status" value="1"/>
</dbReference>
<dbReference type="KEGG" id="apuu:APUU_41680S"/>
<dbReference type="SUPFAM" id="SSF103473">
    <property type="entry name" value="MFS general substrate transporter"/>
    <property type="match status" value="1"/>
</dbReference>
<dbReference type="GO" id="GO:0016020">
    <property type="term" value="C:membrane"/>
    <property type="evidence" value="ECO:0007669"/>
    <property type="project" value="UniProtKB-SubCell"/>
</dbReference>
<evidence type="ECO:0000313" key="7">
    <source>
        <dbReference type="Proteomes" id="UP000654913"/>
    </source>
</evidence>
<feature type="transmembrane region" description="Helical" evidence="4">
    <location>
        <begin position="398"/>
        <end position="420"/>
    </location>
</feature>
<feature type="transmembrane region" description="Helical" evidence="4">
    <location>
        <begin position="310"/>
        <end position="328"/>
    </location>
</feature>
<dbReference type="EMBL" id="AP024446">
    <property type="protein sequence ID" value="BCS25236.1"/>
    <property type="molecule type" value="Genomic_DNA"/>
</dbReference>
<keyword evidence="4" id="KW-0472">Membrane</keyword>
<feature type="domain" description="Major facilitator superfamily (MFS) profile" evidence="5">
    <location>
        <begin position="41"/>
        <end position="424"/>
    </location>
</feature>
<dbReference type="InterPro" id="IPR036259">
    <property type="entry name" value="MFS_trans_sf"/>
</dbReference>
<dbReference type="InterPro" id="IPR011701">
    <property type="entry name" value="MFS"/>
</dbReference>
<feature type="compositionally biased region" description="Basic and acidic residues" evidence="3">
    <location>
        <begin position="1"/>
        <end position="10"/>
    </location>
</feature>
<evidence type="ECO:0000256" key="1">
    <source>
        <dbReference type="ARBA" id="ARBA00004141"/>
    </source>
</evidence>
<feature type="transmembrane region" description="Helical" evidence="4">
    <location>
        <begin position="134"/>
        <end position="158"/>
    </location>
</feature>
<gene>
    <name evidence="6" type="ORF">APUU_41680S</name>
</gene>
<dbReference type="GO" id="GO:0022857">
    <property type="term" value="F:transmembrane transporter activity"/>
    <property type="evidence" value="ECO:0007669"/>
    <property type="project" value="InterPro"/>
</dbReference>
<sequence length="430" mass="45875">MSSQDIEAKEANPTAVREPEDIPTAPAKPNPAGEIPNGGLTAWLQVLGSFILFLNSWGVVNTFGAFQNYYKANLLSDVSNSDISWVGSLQACLLLIIGVATGPLFDAGYFYALLTTGSFLVTFGMFMTSLCTEYWQVMLAQGVCVGLGSGCLFIPSVAIVSTYFTTKKSFATGIAASGSSLGGIIYPIVFVRLEPRIGFGWATRVIAFLMLGMFLVCIAVMRVRALPPQKRRLFELQAFREVPFTMFSIGEFFGFMGLYIPFFYIESYATSKAGTSAALAFYMLPIMNAGSAFGRIIPNFLADKTGPLNMLLPCSFISALLAYCWIAVDSTAGVIVFSVLYGFFSGTFVSLPPTTVVSLSPSLNVVGTRMGMNFCFAGLGLLVGTPVAGAILQSGSWLGMQLFCASSVVVAGALIVVARISKNSTILAKA</sequence>
<feature type="transmembrane region" description="Helical" evidence="4">
    <location>
        <begin position="83"/>
        <end position="102"/>
    </location>
</feature>
<keyword evidence="7" id="KW-1185">Reference proteome</keyword>
<evidence type="ECO:0000256" key="4">
    <source>
        <dbReference type="SAM" id="Phobius"/>
    </source>
</evidence>
<dbReference type="Gene3D" id="1.20.1250.20">
    <property type="entry name" value="MFS general substrate transporter like domains"/>
    <property type="match status" value="2"/>
</dbReference>
<keyword evidence="4" id="KW-1133">Transmembrane helix</keyword>
<proteinExistence type="inferred from homology"/>
<feature type="transmembrane region" description="Helical" evidence="4">
    <location>
        <begin position="170"/>
        <end position="189"/>
    </location>
</feature>
<evidence type="ECO:0000256" key="2">
    <source>
        <dbReference type="ARBA" id="ARBA00006727"/>
    </source>
</evidence>
<evidence type="ECO:0000259" key="5">
    <source>
        <dbReference type="PROSITE" id="PS50850"/>
    </source>
</evidence>
<feature type="transmembrane region" description="Helical" evidence="4">
    <location>
        <begin position="201"/>
        <end position="221"/>
    </location>
</feature>
<dbReference type="Proteomes" id="UP000654913">
    <property type="component" value="Chromosome 4"/>
</dbReference>
<dbReference type="GeneID" id="64975241"/>
<organism evidence="6 7">
    <name type="scientific">Aspergillus puulaauensis</name>
    <dbReference type="NCBI Taxonomy" id="1220207"/>
    <lineage>
        <taxon>Eukaryota</taxon>
        <taxon>Fungi</taxon>
        <taxon>Dikarya</taxon>
        <taxon>Ascomycota</taxon>
        <taxon>Pezizomycotina</taxon>
        <taxon>Eurotiomycetes</taxon>
        <taxon>Eurotiomycetidae</taxon>
        <taxon>Eurotiales</taxon>
        <taxon>Aspergillaceae</taxon>
        <taxon>Aspergillus</taxon>
    </lineage>
</organism>
<comment type="subcellular location">
    <subcellularLocation>
        <location evidence="1">Membrane</location>
        <topology evidence="1">Multi-pass membrane protein</topology>
    </subcellularLocation>
</comment>
<reference evidence="6" key="2">
    <citation type="submission" date="2021-02" db="EMBL/GenBank/DDBJ databases">
        <title>Aspergillus puulaauensis MK2 genome sequence.</title>
        <authorList>
            <person name="Futagami T."/>
            <person name="Mori K."/>
            <person name="Kadooka C."/>
            <person name="Tanaka T."/>
        </authorList>
    </citation>
    <scope>NUCLEOTIDE SEQUENCE</scope>
    <source>
        <strain evidence="6">MK2</strain>
    </source>
</reference>
<feature type="transmembrane region" description="Helical" evidence="4">
    <location>
        <begin position="242"/>
        <end position="265"/>
    </location>
</feature>
<dbReference type="InterPro" id="IPR020846">
    <property type="entry name" value="MFS_dom"/>
</dbReference>
<dbReference type="OrthoDB" id="6509908at2759"/>
<feature type="transmembrane region" description="Helical" evidence="4">
    <location>
        <begin position="371"/>
        <end position="392"/>
    </location>
</feature>
<keyword evidence="4" id="KW-0812">Transmembrane</keyword>
<dbReference type="Pfam" id="PF07690">
    <property type="entry name" value="MFS_1"/>
    <property type="match status" value="1"/>
</dbReference>
<evidence type="ECO:0000256" key="3">
    <source>
        <dbReference type="SAM" id="MobiDB-lite"/>
    </source>
</evidence>
<feature type="transmembrane region" description="Helical" evidence="4">
    <location>
        <begin position="277"/>
        <end position="298"/>
    </location>
</feature>